<gene>
    <name evidence="3" type="ORF">HFV08_11875</name>
</gene>
<dbReference type="Gene3D" id="1.20.144.10">
    <property type="entry name" value="Phosphatidic acid phosphatase type 2/haloperoxidase"/>
    <property type="match status" value="1"/>
</dbReference>
<evidence type="ECO:0000313" key="3">
    <source>
        <dbReference type="EMBL" id="NKI41925.1"/>
    </source>
</evidence>
<dbReference type="RefSeq" id="WP_168538627.1">
    <property type="nucleotide sequence ID" value="NZ_JAAWWP010000006.1"/>
</dbReference>
<dbReference type="PANTHER" id="PTHR14969:SF13">
    <property type="entry name" value="AT30094P"/>
    <property type="match status" value="1"/>
</dbReference>
<reference evidence="3 4" key="1">
    <citation type="submission" date="2020-04" db="EMBL/GenBank/DDBJ databases">
        <title>Phylogenetic Diversity and Antibacterial Activity against Ralstonia solanacearum of Endophytic Actinomycete Isolated from Moss.</title>
        <authorList>
            <person name="Zhuang X."/>
        </authorList>
    </citation>
    <scope>NUCLEOTIDE SEQUENCE [LARGE SCALE GENOMIC DNA]</scope>
    <source>
        <strain evidence="3 4">LD120</strain>
    </source>
</reference>
<feature type="transmembrane region" description="Helical" evidence="1">
    <location>
        <begin position="156"/>
        <end position="177"/>
    </location>
</feature>
<comment type="caution">
    <text evidence="3">The sequence shown here is derived from an EMBL/GenBank/DDBJ whole genome shotgun (WGS) entry which is preliminary data.</text>
</comment>
<feature type="transmembrane region" description="Helical" evidence="1">
    <location>
        <begin position="78"/>
        <end position="96"/>
    </location>
</feature>
<feature type="domain" description="Phosphatidic acid phosphatase type 2/haloperoxidase" evidence="2">
    <location>
        <begin position="88"/>
        <end position="198"/>
    </location>
</feature>
<dbReference type="SUPFAM" id="SSF48317">
    <property type="entry name" value="Acid phosphatase/Vanadium-dependent haloperoxidase"/>
    <property type="match status" value="1"/>
</dbReference>
<keyword evidence="1" id="KW-0812">Transmembrane</keyword>
<dbReference type="InterPro" id="IPR036938">
    <property type="entry name" value="PAP2/HPO_sf"/>
</dbReference>
<protein>
    <submittedName>
        <fullName evidence="3">Phosphatase PAP2 family protein</fullName>
    </submittedName>
</protein>
<dbReference type="SMART" id="SM00014">
    <property type="entry name" value="acidPPc"/>
    <property type="match status" value="1"/>
</dbReference>
<feature type="transmembrane region" description="Helical" evidence="1">
    <location>
        <begin position="132"/>
        <end position="149"/>
    </location>
</feature>
<sequence length="225" mass="23435">MSSASLFALLSVGVIATGGGPLPLEAAVHRLATEHRPGPLVTVFRAVTDTGTAVFPYVVALAAGAIAAPALDPDRRRMGAAGPATGALAFAAWLALGQELRFGLMASFARPRPARQDWLVHASRWSFPSGHTTSSAMAAGLLVLALLLRRPPGHRWWAGLALVWAAAVGASRVWLGVHWAGDVAAGWCLALAWTGLATLILTRHGRIAPARKPPADRHPGGRTAP</sequence>
<keyword evidence="4" id="KW-1185">Reference proteome</keyword>
<evidence type="ECO:0000256" key="1">
    <source>
        <dbReference type="SAM" id="Phobius"/>
    </source>
</evidence>
<dbReference type="InterPro" id="IPR000326">
    <property type="entry name" value="PAP2/HPO"/>
</dbReference>
<dbReference type="PANTHER" id="PTHR14969">
    <property type="entry name" value="SPHINGOSINE-1-PHOSPHATE PHOSPHOHYDROLASE"/>
    <property type="match status" value="1"/>
</dbReference>
<evidence type="ECO:0000313" key="4">
    <source>
        <dbReference type="Proteomes" id="UP000772196"/>
    </source>
</evidence>
<keyword evidence="1" id="KW-0472">Membrane</keyword>
<dbReference type="Pfam" id="PF01569">
    <property type="entry name" value="PAP2"/>
    <property type="match status" value="1"/>
</dbReference>
<dbReference type="EMBL" id="JAAWWP010000006">
    <property type="protein sequence ID" value="NKI41925.1"/>
    <property type="molecule type" value="Genomic_DNA"/>
</dbReference>
<dbReference type="Proteomes" id="UP000772196">
    <property type="component" value="Unassembled WGS sequence"/>
</dbReference>
<accession>A0ABX1H3J4</accession>
<proteinExistence type="predicted"/>
<organism evidence="3 4">
    <name type="scientific">Streptomyces physcomitrii</name>
    <dbReference type="NCBI Taxonomy" id="2724184"/>
    <lineage>
        <taxon>Bacteria</taxon>
        <taxon>Bacillati</taxon>
        <taxon>Actinomycetota</taxon>
        <taxon>Actinomycetes</taxon>
        <taxon>Kitasatosporales</taxon>
        <taxon>Streptomycetaceae</taxon>
        <taxon>Streptomyces</taxon>
    </lineage>
</organism>
<name>A0ABX1H3J4_9ACTN</name>
<evidence type="ECO:0000259" key="2">
    <source>
        <dbReference type="SMART" id="SM00014"/>
    </source>
</evidence>
<keyword evidence="1" id="KW-1133">Transmembrane helix</keyword>
<feature type="transmembrane region" description="Helical" evidence="1">
    <location>
        <begin position="183"/>
        <end position="202"/>
    </location>
</feature>
<feature type="transmembrane region" description="Helical" evidence="1">
    <location>
        <begin position="50"/>
        <end position="71"/>
    </location>
</feature>